<accession>A0ABR2TJS7</accession>
<keyword evidence="1" id="KW-0813">Transport</keyword>
<dbReference type="Gene3D" id="3.40.50.1000">
    <property type="entry name" value="HAD superfamily/HAD-like"/>
    <property type="match status" value="1"/>
</dbReference>
<organism evidence="3 4">
    <name type="scientific">Hibiscus sabdariffa</name>
    <name type="common">roselle</name>
    <dbReference type="NCBI Taxonomy" id="183260"/>
    <lineage>
        <taxon>Eukaryota</taxon>
        <taxon>Viridiplantae</taxon>
        <taxon>Streptophyta</taxon>
        <taxon>Embryophyta</taxon>
        <taxon>Tracheophyta</taxon>
        <taxon>Spermatophyta</taxon>
        <taxon>Magnoliopsida</taxon>
        <taxon>eudicotyledons</taxon>
        <taxon>Gunneridae</taxon>
        <taxon>Pentapetalae</taxon>
        <taxon>rosids</taxon>
        <taxon>malvids</taxon>
        <taxon>Malvales</taxon>
        <taxon>Malvaceae</taxon>
        <taxon>Malvoideae</taxon>
        <taxon>Hibiscus</taxon>
    </lineage>
</organism>
<dbReference type="InterPro" id="IPR004274">
    <property type="entry name" value="FCP1_dom"/>
</dbReference>
<keyword evidence="1" id="KW-0653">Protein transport</keyword>
<comment type="function">
    <text evidence="1">Essential component of the TIM23 complex, a complex that mediates the translocation of transit peptide-containing proteins across the mitochondrial inner membrane.</text>
</comment>
<keyword evidence="1" id="KW-0811">Translocation</keyword>
<dbReference type="SMART" id="SM00577">
    <property type="entry name" value="CPDc"/>
    <property type="match status" value="1"/>
</dbReference>
<dbReference type="PANTHER" id="PTHR12210">
    <property type="entry name" value="DULLARD PROTEIN PHOSPHATASE"/>
    <property type="match status" value="1"/>
</dbReference>
<comment type="caution">
    <text evidence="3">The sequence shown here is derived from an EMBL/GenBank/DDBJ whole genome shotgun (WGS) entry which is preliminary data.</text>
</comment>
<evidence type="ECO:0000256" key="1">
    <source>
        <dbReference type="RuleBase" id="RU365079"/>
    </source>
</evidence>
<dbReference type="InterPro" id="IPR050365">
    <property type="entry name" value="TIM50"/>
</dbReference>
<keyword evidence="4" id="KW-1185">Reference proteome</keyword>
<comment type="subcellular location">
    <subcellularLocation>
        <location evidence="1">Mitochondrion inner membrane</location>
        <topology evidence="1">Single-pass membrane protein</topology>
    </subcellularLocation>
</comment>
<dbReference type="InterPro" id="IPR023214">
    <property type="entry name" value="HAD_sf"/>
</dbReference>
<dbReference type="InterPro" id="IPR036412">
    <property type="entry name" value="HAD-like_sf"/>
</dbReference>
<evidence type="ECO:0000259" key="2">
    <source>
        <dbReference type="PROSITE" id="PS50969"/>
    </source>
</evidence>
<sequence>MTNLVDANVTEAETTPVSSFQNAPQSVADDIAQEVVNYGGFEALIDVCVKLVEEFAEMAHVSLLQPTTVENIVEKELESQKLEDLSLGQLKKMFTKLGITEKIKNKEDNKYDKSLLASESYSDGSFLSFSKAISSSPRVDFLLEEIIKKNEVVIFAVGLKQYASQVLDKLNPSGRFISHRLYRDSCREVDEKFVKDLSAMGRDLGRVVIFNENPNAYSLQPENVVLVGPFVEDNEDRELEKLARFFEWATAGGDPVGRLHAWGRKEVGKLVSRIKEDRPVQRTKVHTSGWELVGTEWKRKGKATVDNVDDVLQDVDDPVNLIRNEHLTDAAVDAAANWTEAELPPHFRVMLDSFDVRLATMQSHFDGRLNEISNQQPVIQTELSEIRRHLNDKFDRLFVAVGKRSEDLSTSKAPTAQ</sequence>
<dbReference type="SUPFAM" id="SSF56784">
    <property type="entry name" value="HAD-like"/>
    <property type="match status" value="1"/>
</dbReference>
<dbReference type="Proteomes" id="UP001396334">
    <property type="component" value="Unassembled WGS sequence"/>
</dbReference>
<reference evidence="3 4" key="1">
    <citation type="journal article" date="2024" name="G3 (Bethesda)">
        <title>Genome assembly of Hibiscus sabdariffa L. provides insights into metabolisms of medicinal natural products.</title>
        <authorList>
            <person name="Kim T."/>
        </authorList>
    </citation>
    <scope>NUCLEOTIDE SEQUENCE [LARGE SCALE GENOMIC DNA]</scope>
    <source>
        <strain evidence="3">TK-2024</strain>
        <tissue evidence="3">Old leaves</tissue>
    </source>
</reference>
<keyword evidence="1" id="KW-0496">Mitochondrion</keyword>
<name>A0ABR2TJS7_9ROSI</name>
<proteinExistence type="inferred from homology"/>
<dbReference type="PROSITE" id="PS50969">
    <property type="entry name" value="FCP1"/>
    <property type="match status" value="1"/>
</dbReference>
<keyword evidence="1" id="KW-0809">Transit peptide</keyword>
<feature type="domain" description="FCP1 homology" evidence="2">
    <location>
        <begin position="100"/>
        <end position="249"/>
    </location>
</feature>
<evidence type="ECO:0000313" key="4">
    <source>
        <dbReference type="Proteomes" id="UP001396334"/>
    </source>
</evidence>
<gene>
    <name evidence="3" type="ORF">V6N11_022457</name>
</gene>
<dbReference type="Pfam" id="PF03031">
    <property type="entry name" value="NIF"/>
    <property type="match status" value="1"/>
</dbReference>
<comment type="subunit">
    <text evidence="1">Component of the TIM23 complex.</text>
</comment>
<evidence type="ECO:0000313" key="3">
    <source>
        <dbReference type="EMBL" id="KAK9037550.1"/>
    </source>
</evidence>
<dbReference type="CDD" id="cd07521">
    <property type="entry name" value="HAD_FCP1-like"/>
    <property type="match status" value="1"/>
</dbReference>
<comment type="similarity">
    <text evidence="1">Belongs to the TIM50 family.</text>
</comment>
<dbReference type="EMBL" id="JBBPBN010000005">
    <property type="protein sequence ID" value="KAK9037550.1"/>
    <property type="molecule type" value="Genomic_DNA"/>
</dbReference>
<protein>
    <recommendedName>
        <fullName evidence="1">Mitochondrial import inner membrane translocase subunit TIM50</fullName>
    </recommendedName>
</protein>